<dbReference type="PANTHER" id="PTHR30273">
    <property type="entry name" value="PERIPLASMIC SIGNAL SENSOR AND SIGMA FACTOR ACTIVATOR FECR-RELATED"/>
    <property type="match status" value="1"/>
</dbReference>
<sequence length="389" mass="43955">MNENSELQKLLHKFILNQCNVEESNEVVAYYRKNNLTTDFPTVDDIKILLAETPQMDSSTADKIFSNILSQTKETEAITVETKKIPILKYLSIAATILVILSIGWSYQHTLLIEKKAQILNGDEITLQLANGDVQIISGTKKTQVTDSEGNIVASHNGNKIAYDTETSLEKLVYNTIKIPYGKRFELELSDGTIVHLNSGTTLKYPVKFIASENRQVFLDGEAFFDVTKDKKHPFVVNANNLNVRVLGTHFNVSSYPEDAVTDVVLVEGSVGLYTTNEKFDANKNTILKPGYKGSFNKKDSHIETKAVNTDIYTAWMEGRLSFKNMSFTDITKKLERHYNVTIVNHNKKLANEKFYASFGDEPIEKVLSYFNDLHGINYTIKDNEILIK</sequence>
<dbReference type="PANTHER" id="PTHR30273:SF2">
    <property type="entry name" value="PROTEIN FECR"/>
    <property type="match status" value="1"/>
</dbReference>
<protein>
    <submittedName>
        <fullName evidence="4">FecR family protein</fullName>
    </submittedName>
</protein>
<evidence type="ECO:0000259" key="2">
    <source>
        <dbReference type="Pfam" id="PF04773"/>
    </source>
</evidence>
<feature type="transmembrane region" description="Helical" evidence="1">
    <location>
        <begin position="87"/>
        <end position="107"/>
    </location>
</feature>
<dbReference type="AlphaFoldDB" id="A0AB39W3X8"/>
<dbReference type="InterPro" id="IPR012373">
    <property type="entry name" value="Ferrdict_sens_TM"/>
</dbReference>
<dbReference type="Gene3D" id="2.60.120.1440">
    <property type="match status" value="1"/>
</dbReference>
<dbReference type="InterPro" id="IPR032508">
    <property type="entry name" value="FecR_C"/>
</dbReference>
<keyword evidence="1" id="KW-1133">Transmembrane helix</keyword>
<dbReference type="Pfam" id="PF04773">
    <property type="entry name" value="FecR"/>
    <property type="match status" value="1"/>
</dbReference>
<evidence type="ECO:0000313" key="4">
    <source>
        <dbReference type="EMBL" id="XDU95007.1"/>
    </source>
</evidence>
<keyword evidence="1" id="KW-0472">Membrane</keyword>
<feature type="domain" description="FecR protein" evidence="2">
    <location>
        <begin position="176"/>
        <end position="271"/>
    </location>
</feature>
<evidence type="ECO:0000256" key="1">
    <source>
        <dbReference type="SAM" id="Phobius"/>
    </source>
</evidence>
<evidence type="ECO:0000259" key="3">
    <source>
        <dbReference type="Pfam" id="PF16344"/>
    </source>
</evidence>
<dbReference type="FunFam" id="2.60.120.1440:FF:000001">
    <property type="entry name" value="Putative anti-sigma factor"/>
    <property type="match status" value="1"/>
</dbReference>
<dbReference type="InterPro" id="IPR006860">
    <property type="entry name" value="FecR"/>
</dbReference>
<reference evidence="4" key="1">
    <citation type="submission" date="2024-07" db="EMBL/GenBank/DDBJ databases">
        <authorList>
            <person name="Biller S.J."/>
        </authorList>
    </citation>
    <scope>NUCLEOTIDE SEQUENCE</scope>
    <source>
        <strain evidence="4">WC2409</strain>
    </source>
</reference>
<organism evidence="4">
    <name type="scientific">Flavobacterium sp. WC2409</name>
    <dbReference type="NCBI Taxonomy" id="3234139"/>
    <lineage>
        <taxon>Bacteria</taxon>
        <taxon>Pseudomonadati</taxon>
        <taxon>Bacteroidota</taxon>
        <taxon>Flavobacteriia</taxon>
        <taxon>Flavobacteriales</taxon>
        <taxon>Flavobacteriaceae</taxon>
        <taxon>Flavobacterium</taxon>
    </lineage>
</organism>
<name>A0AB39W3X8_9FLAO</name>
<dbReference type="Gene3D" id="3.55.50.30">
    <property type="match status" value="1"/>
</dbReference>
<feature type="domain" description="Protein FecR C-terminal" evidence="3">
    <location>
        <begin position="320"/>
        <end position="388"/>
    </location>
</feature>
<proteinExistence type="predicted"/>
<dbReference type="RefSeq" id="WP_369752809.1">
    <property type="nucleotide sequence ID" value="NZ_CP165625.1"/>
</dbReference>
<dbReference type="GO" id="GO:0016989">
    <property type="term" value="F:sigma factor antagonist activity"/>
    <property type="evidence" value="ECO:0007669"/>
    <property type="project" value="TreeGrafter"/>
</dbReference>
<accession>A0AB39W3X8</accession>
<dbReference type="Pfam" id="PF16344">
    <property type="entry name" value="FecR_C"/>
    <property type="match status" value="1"/>
</dbReference>
<keyword evidence="1" id="KW-0812">Transmembrane</keyword>
<dbReference type="EMBL" id="CP165625">
    <property type="protein sequence ID" value="XDU95007.1"/>
    <property type="molecule type" value="Genomic_DNA"/>
</dbReference>
<gene>
    <name evidence="4" type="ORF">AB3G34_14075</name>
</gene>